<evidence type="ECO:0000313" key="3">
    <source>
        <dbReference type="Proteomes" id="UP000284403"/>
    </source>
</evidence>
<name>A0A3S5IRZ7_9TRYP</name>
<dbReference type="Proteomes" id="UP000284403">
    <property type="component" value="Unassembled WGS sequence"/>
</dbReference>
<dbReference type="OrthoDB" id="242583at2759"/>
<evidence type="ECO:0000313" key="2">
    <source>
        <dbReference type="EMBL" id="RNF09427.1"/>
    </source>
</evidence>
<sequence>MQSGRVLGALPRHCAPFFLRRGIGVASVVLNQFSRPAWQVAMRGCATRNEVNQLESSKDAGAATNLATKRLVGEDTDWDDNSILEDIRCVLCSELLPGEGTPQAGNDNSLPLHTLFRALGPMLRLRLQNSSFGALANALKSRPSWFALSSDGSKVGLTEEARSYRAEIQGTDELNENGVGGRQRHEAGRSKTVVVGGDAETCSFKERKKLPTKHTVVVRGCFVSTPVDVSKPPLTSDELEKWKLTRLILPLTLHFLLDGEPVTFFPHGEKPRCLSPDLAEIEDLYVSKGQFPPSEVAAAFVHITPTFFVETRHVLAAMSPDVAQRLERRFPKDRVVDGFFKKYPMIFKLKLGRVQKAAVKLNLDFSFIRNYPGCGMADRPLRRHNQEYRATVGGVVARPLTSSSGETDSQGRRLESHVDVKIFEILVRNLPRFPTDASLSRLELEEKRCAPFPLVGWIDGFSQEDLEVLNSVPQQRVLTLLTRYSHIFQLLCRGEDANLFAEHRDLASVTNSSLTRRTHQGVDTKGNVVSPSNSESVCDLHDPSHANTLAVEQEKTDNMAANTSHASDAERQRRDANITAALRDDLLGMDDILSGSAESMPAPPPEGADTEPGDTLNAAGEDEMNAAEGEQEGDLFTEHDVEEGACYDKDEERTTLKERGRDAAKKDAPSPIVSAADDENDGPYIPSRYDILYVRRLPKRIAPRSLSDYNATNSPEPELLRHIASFLNPPPSLQGTKRLNLQLEEKSPAGNLFSSGSSSGPWRWVPIQRIYASLNREQKRLLRPLKGLVHFMRLHGEIFELSTDLLHVIAHDPEGQIPPFVPTQMVFHSEDRVLLPQTFDDDEKSKVSLIADSERTRFERILGASQIPTDRRQLLLLDPLNPLLHHEILCEEVSFFMPDHPVSHIQLLTRLPPILKAALSVRHKNNFRTSRHLTVWMDGSRMMLQKSQLAVPESARAGEETIPVEDAIEALREVIPDEGVLIGYLNRMLPSAAKRTLKTHFGNIYNAVLGYPQYFYLEKVEGSRANSTVFLVERLQEEE</sequence>
<proteinExistence type="predicted"/>
<dbReference type="RefSeq" id="XP_029226027.1">
    <property type="nucleotide sequence ID" value="XM_029373847.1"/>
</dbReference>
<feature type="compositionally biased region" description="Polar residues" evidence="1">
    <location>
        <begin position="527"/>
        <end position="536"/>
    </location>
</feature>
<organism evidence="2 3">
    <name type="scientific">Trypanosoma conorhini</name>
    <dbReference type="NCBI Taxonomy" id="83891"/>
    <lineage>
        <taxon>Eukaryota</taxon>
        <taxon>Discoba</taxon>
        <taxon>Euglenozoa</taxon>
        <taxon>Kinetoplastea</taxon>
        <taxon>Metakinetoplastina</taxon>
        <taxon>Trypanosomatida</taxon>
        <taxon>Trypanosomatidae</taxon>
        <taxon>Trypanosoma</taxon>
    </lineage>
</organism>
<dbReference type="EMBL" id="MKKU01000510">
    <property type="protein sequence ID" value="RNF09427.1"/>
    <property type="molecule type" value="Genomic_DNA"/>
</dbReference>
<feature type="region of interest" description="Disordered" evidence="1">
    <location>
        <begin position="511"/>
        <end position="542"/>
    </location>
</feature>
<evidence type="ECO:0000256" key="1">
    <source>
        <dbReference type="SAM" id="MobiDB-lite"/>
    </source>
</evidence>
<dbReference type="AlphaFoldDB" id="A0A3S5IRZ7"/>
<protein>
    <submittedName>
        <fullName evidence="2">Uncharacterized protein</fullName>
    </submittedName>
</protein>
<keyword evidence="3" id="KW-1185">Reference proteome</keyword>
<comment type="caution">
    <text evidence="2">The sequence shown here is derived from an EMBL/GenBank/DDBJ whole genome shotgun (WGS) entry which is preliminary data.</text>
</comment>
<feature type="region of interest" description="Disordered" evidence="1">
    <location>
        <begin position="593"/>
        <end position="681"/>
    </location>
</feature>
<gene>
    <name evidence="2" type="ORF">Tco025E_06980</name>
</gene>
<feature type="region of interest" description="Disordered" evidence="1">
    <location>
        <begin position="173"/>
        <end position="192"/>
    </location>
</feature>
<accession>A0A3S5IRZ7</accession>
<feature type="compositionally biased region" description="Basic and acidic residues" evidence="1">
    <location>
        <begin position="646"/>
        <end position="668"/>
    </location>
</feature>
<dbReference type="GeneID" id="40320591"/>
<reference evidence="2 3" key="1">
    <citation type="journal article" date="2018" name="BMC Genomics">
        <title>Genomic comparison of Trypanosoma conorhini and Trypanosoma rangeli to Trypanosoma cruzi strains of high and low virulence.</title>
        <authorList>
            <person name="Bradwell K.R."/>
            <person name="Koparde V.N."/>
            <person name="Matveyev A.V."/>
            <person name="Serrano M.G."/>
            <person name="Alves J.M."/>
            <person name="Parikh H."/>
            <person name="Huang B."/>
            <person name="Lee V."/>
            <person name="Espinosa-Alvarez O."/>
            <person name="Ortiz P.A."/>
            <person name="Costa-Martins A.G."/>
            <person name="Teixeira M.M."/>
            <person name="Buck G.A."/>
        </authorList>
    </citation>
    <scope>NUCLEOTIDE SEQUENCE [LARGE SCALE GENOMIC DNA]</scope>
    <source>
        <strain evidence="2 3">025E</strain>
    </source>
</reference>
<feature type="compositionally biased region" description="Acidic residues" evidence="1">
    <location>
        <begin position="620"/>
        <end position="645"/>
    </location>
</feature>